<dbReference type="GO" id="GO:0061630">
    <property type="term" value="F:ubiquitin protein ligase activity"/>
    <property type="evidence" value="ECO:0007669"/>
    <property type="project" value="TreeGrafter"/>
</dbReference>
<dbReference type="PANTHER" id="PTHR24104:SF51">
    <property type="entry name" value="SMP-30_GLUCONOLACTONASE_LRE-LIKE REGION DOMAIN-CONTAINING PROTEIN"/>
    <property type="match status" value="1"/>
</dbReference>
<proteinExistence type="predicted"/>
<dbReference type="InterPro" id="IPR011042">
    <property type="entry name" value="6-blade_b-propeller_TolB-like"/>
</dbReference>
<dbReference type="Proteomes" id="UP000596742">
    <property type="component" value="Unassembled WGS sequence"/>
</dbReference>
<reference evidence="1" key="1">
    <citation type="submission" date="2018-11" db="EMBL/GenBank/DDBJ databases">
        <authorList>
            <person name="Alioto T."/>
            <person name="Alioto T."/>
        </authorList>
    </citation>
    <scope>NUCLEOTIDE SEQUENCE</scope>
</reference>
<dbReference type="Gene3D" id="2.120.10.30">
    <property type="entry name" value="TolB, C-terminal domain"/>
    <property type="match status" value="1"/>
</dbReference>
<dbReference type="EMBL" id="UYJE01004338">
    <property type="protein sequence ID" value="VDI27176.1"/>
    <property type="molecule type" value="Genomic_DNA"/>
</dbReference>
<evidence type="ECO:0000313" key="2">
    <source>
        <dbReference type="Proteomes" id="UP000596742"/>
    </source>
</evidence>
<sequence>MHYENSKYKAEIDKVLAIQRETRSKLNSKLDLSKCIIDSPLKLESEKEVTDQETKPQIRVTRILTTNLNNIDTVISNSPNSLWIADYVNSVLVHVQITNTNIQILSKFKMDVYDMAVDANNNIFLSVGGCRPLIFIKDNWLISCIKKLLNKSPWKLCKFDYYLYIGISSPCTSGIHVTSDRKLIIGAIEDGSAFRRRGQKIVTINDMNDEERTCVKKYELDSNNKKLFTVPRRITSTSNGNIWVIDQLDILNRGRVVVLGQAGNIIQIYTGHHDFNNQDRAFRPTDLLTTPLDNIVVTDCNNHTLHILSCDGVFITYVRTDDIGIMWPYSLALSSPDYFYIGCATPKGSPDKAKLYGVAFSGF</sequence>
<name>A0A8B6E0N1_MYTGA</name>
<gene>
    <name evidence="1" type="ORF">MGAL_10B007034</name>
</gene>
<evidence type="ECO:0000313" key="1">
    <source>
        <dbReference type="EMBL" id="VDI27176.1"/>
    </source>
</evidence>
<dbReference type="InterPro" id="IPR050952">
    <property type="entry name" value="TRIM-NHL_E3_ligases"/>
</dbReference>
<organism evidence="1 2">
    <name type="scientific">Mytilus galloprovincialis</name>
    <name type="common">Mediterranean mussel</name>
    <dbReference type="NCBI Taxonomy" id="29158"/>
    <lineage>
        <taxon>Eukaryota</taxon>
        <taxon>Metazoa</taxon>
        <taxon>Spiralia</taxon>
        <taxon>Lophotrochozoa</taxon>
        <taxon>Mollusca</taxon>
        <taxon>Bivalvia</taxon>
        <taxon>Autobranchia</taxon>
        <taxon>Pteriomorphia</taxon>
        <taxon>Mytilida</taxon>
        <taxon>Mytiloidea</taxon>
        <taxon>Mytilidae</taxon>
        <taxon>Mytilinae</taxon>
        <taxon>Mytilus</taxon>
    </lineage>
</organism>
<dbReference type="GO" id="GO:0000209">
    <property type="term" value="P:protein polyubiquitination"/>
    <property type="evidence" value="ECO:0007669"/>
    <property type="project" value="TreeGrafter"/>
</dbReference>
<protein>
    <submittedName>
        <fullName evidence="1">Uncharacterized protein</fullName>
    </submittedName>
</protein>
<accession>A0A8B6E0N1</accession>
<keyword evidence="2" id="KW-1185">Reference proteome</keyword>
<comment type="caution">
    <text evidence="1">The sequence shown here is derived from an EMBL/GenBank/DDBJ whole genome shotgun (WGS) entry which is preliminary data.</text>
</comment>
<dbReference type="PANTHER" id="PTHR24104">
    <property type="entry name" value="E3 UBIQUITIN-PROTEIN LIGASE NHLRC1-RELATED"/>
    <property type="match status" value="1"/>
</dbReference>
<dbReference type="SUPFAM" id="SSF101898">
    <property type="entry name" value="NHL repeat"/>
    <property type="match status" value="1"/>
</dbReference>
<dbReference type="OrthoDB" id="6106379at2759"/>
<dbReference type="GO" id="GO:0043161">
    <property type="term" value="P:proteasome-mediated ubiquitin-dependent protein catabolic process"/>
    <property type="evidence" value="ECO:0007669"/>
    <property type="project" value="TreeGrafter"/>
</dbReference>
<dbReference type="AlphaFoldDB" id="A0A8B6E0N1"/>